<sequence>MGLCKCPKRKVTNQFCFEHRVNVCEHCMVTNHPKCVIQSYLQWLQDSDCNPICTFCNETLSSRECCRLTCYHVYHWACLDSHCRSLPESTNTSNYPCPMCNTRIVPQPNLVSPVADVLRQKLLGVNWARAVLGLAFLDSEAKPDQAQSVLESDSQPSIYQNHVTPSSATSRTSSIVASNAVPSNGVSSNQKLGPPYSVVNMESSATSNPRRVFQAYDSKDSLFDHDENKYQRKSAMDWFARWWKLITRSHAQRRSSPRAMYKAYATLIIAN</sequence>
<evidence type="ECO:0000313" key="1">
    <source>
        <dbReference type="EMBL" id="KAJ8674301.1"/>
    </source>
</evidence>
<protein>
    <submittedName>
        <fullName evidence="1">Uncharacterized protein</fullName>
    </submittedName>
</protein>
<gene>
    <name evidence="1" type="ORF">QAD02_005563</name>
</gene>
<dbReference type="EMBL" id="CM056743">
    <property type="protein sequence ID" value="KAJ8674301.1"/>
    <property type="molecule type" value="Genomic_DNA"/>
</dbReference>
<reference evidence="1" key="1">
    <citation type="submission" date="2023-04" db="EMBL/GenBank/DDBJ databases">
        <title>A chromosome-level genome assembly of the parasitoid wasp Eretmocerus hayati.</title>
        <authorList>
            <person name="Zhong Y."/>
            <person name="Liu S."/>
            <person name="Liu Y."/>
        </authorList>
    </citation>
    <scope>NUCLEOTIDE SEQUENCE</scope>
    <source>
        <strain evidence="1">ZJU_SS_LIU_2023</strain>
    </source>
</reference>
<proteinExistence type="predicted"/>
<keyword evidence="2" id="KW-1185">Reference proteome</keyword>
<comment type="caution">
    <text evidence="1">The sequence shown here is derived from an EMBL/GenBank/DDBJ whole genome shotgun (WGS) entry which is preliminary data.</text>
</comment>
<name>A0ACC2NT27_9HYME</name>
<accession>A0ACC2NT27</accession>
<evidence type="ECO:0000313" key="2">
    <source>
        <dbReference type="Proteomes" id="UP001239111"/>
    </source>
</evidence>
<dbReference type="Proteomes" id="UP001239111">
    <property type="component" value="Chromosome 3"/>
</dbReference>
<organism evidence="1 2">
    <name type="scientific">Eretmocerus hayati</name>
    <dbReference type="NCBI Taxonomy" id="131215"/>
    <lineage>
        <taxon>Eukaryota</taxon>
        <taxon>Metazoa</taxon>
        <taxon>Ecdysozoa</taxon>
        <taxon>Arthropoda</taxon>
        <taxon>Hexapoda</taxon>
        <taxon>Insecta</taxon>
        <taxon>Pterygota</taxon>
        <taxon>Neoptera</taxon>
        <taxon>Endopterygota</taxon>
        <taxon>Hymenoptera</taxon>
        <taxon>Apocrita</taxon>
        <taxon>Proctotrupomorpha</taxon>
        <taxon>Chalcidoidea</taxon>
        <taxon>Aphelinidae</taxon>
        <taxon>Aphelininae</taxon>
        <taxon>Eretmocerus</taxon>
    </lineage>
</organism>